<dbReference type="Proteomes" id="UP000818029">
    <property type="component" value="Chromosome D01"/>
</dbReference>
<protein>
    <submittedName>
        <fullName evidence="2">Uncharacterized protein</fullName>
    </submittedName>
</protein>
<dbReference type="PANTHER" id="PTHR33067:SF32">
    <property type="entry name" value="ASPARTIC PEPTIDASE DDI1-TYPE DOMAIN-CONTAINING PROTEIN"/>
    <property type="match status" value="1"/>
</dbReference>
<keyword evidence="1" id="KW-1185">Reference proteome</keyword>
<dbReference type="PANTHER" id="PTHR33067">
    <property type="entry name" value="RNA-DIRECTED DNA POLYMERASE-RELATED"/>
    <property type="match status" value="1"/>
</dbReference>
<evidence type="ECO:0000313" key="2">
    <source>
        <dbReference type="RefSeq" id="XP_016706902.1"/>
    </source>
</evidence>
<name>A0A1U8KWU9_GOSHI</name>
<reference evidence="1" key="1">
    <citation type="journal article" date="2020" name="Nat. Genet.">
        <title>Genomic diversifications of five Gossypium allopolyploid species and their impact on cotton improvement.</title>
        <authorList>
            <person name="Chen Z.J."/>
            <person name="Sreedasyam A."/>
            <person name="Ando A."/>
            <person name="Song Q."/>
            <person name="De Santiago L.M."/>
            <person name="Hulse-Kemp A.M."/>
            <person name="Ding M."/>
            <person name="Ye W."/>
            <person name="Kirkbride R.C."/>
            <person name="Jenkins J."/>
            <person name="Plott C."/>
            <person name="Lovell J."/>
            <person name="Lin Y.M."/>
            <person name="Vaughn R."/>
            <person name="Liu B."/>
            <person name="Simpson S."/>
            <person name="Scheffler B.E."/>
            <person name="Wen L."/>
            <person name="Saski C.A."/>
            <person name="Grover C.E."/>
            <person name="Hu G."/>
            <person name="Conover J.L."/>
            <person name="Carlson J.W."/>
            <person name="Shu S."/>
            <person name="Boston L.B."/>
            <person name="Williams M."/>
            <person name="Peterson D.G."/>
            <person name="McGee K."/>
            <person name="Jones D.C."/>
            <person name="Wendel J.F."/>
            <person name="Stelly D.M."/>
            <person name="Grimwood J."/>
            <person name="Schmutz J."/>
        </authorList>
    </citation>
    <scope>NUCLEOTIDE SEQUENCE [LARGE SCALE GENOMIC DNA]</scope>
    <source>
        <strain evidence="1">cv. TM-1</strain>
    </source>
</reference>
<dbReference type="OrthoDB" id="1937287at2759"/>
<dbReference type="AlphaFoldDB" id="A0A1U8KWU9"/>
<accession>A0A1U8KWU9</accession>
<organism evidence="1 2">
    <name type="scientific">Gossypium hirsutum</name>
    <name type="common">Upland cotton</name>
    <name type="synonym">Gossypium mexicanum</name>
    <dbReference type="NCBI Taxonomy" id="3635"/>
    <lineage>
        <taxon>Eukaryota</taxon>
        <taxon>Viridiplantae</taxon>
        <taxon>Streptophyta</taxon>
        <taxon>Embryophyta</taxon>
        <taxon>Tracheophyta</taxon>
        <taxon>Spermatophyta</taxon>
        <taxon>Magnoliopsida</taxon>
        <taxon>eudicotyledons</taxon>
        <taxon>Gunneridae</taxon>
        <taxon>Pentapetalae</taxon>
        <taxon>rosids</taxon>
        <taxon>malvids</taxon>
        <taxon>Malvales</taxon>
        <taxon>Malvaceae</taxon>
        <taxon>Malvoideae</taxon>
        <taxon>Gossypium</taxon>
    </lineage>
</organism>
<gene>
    <name evidence="2" type="primary">LOC107921578</name>
</gene>
<sequence length="169" mass="18858">MKDIFSKEHRLREFEIVALTEGCTTILAYKLPPKLKDPGSFTIPCSIGNHYVGKALCDLGAKWEADQDVSIVPGRPFLPTGRTLIDVQEGELTMRVNDQQVTFNAFNVLKCADANDECQAIGLIETTVEEFTRFCHNIFDSDEDPLEQSDTISFGKFGEFMKATRVDSG</sequence>
<evidence type="ECO:0000313" key="1">
    <source>
        <dbReference type="Proteomes" id="UP000818029"/>
    </source>
</evidence>
<dbReference type="KEGG" id="ghi:107921578"/>
<reference evidence="2" key="2">
    <citation type="submission" date="2025-08" db="UniProtKB">
        <authorList>
            <consortium name="RefSeq"/>
        </authorList>
    </citation>
    <scope>IDENTIFICATION</scope>
</reference>
<proteinExistence type="predicted"/>
<dbReference type="GeneID" id="107921578"/>
<dbReference type="RefSeq" id="XP_016706902.1">
    <property type="nucleotide sequence ID" value="XM_016851413.1"/>
</dbReference>
<dbReference type="PaxDb" id="3635-A0A1U8KWU9"/>